<dbReference type="PANTHER" id="PTHR12181">
    <property type="entry name" value="LIPIN"/>
    <property type="match status" value="1"/>
</dbReference>
<feature type="domain" description="Lipin N-terminal" evidence="2">
    <location>
        <begin position="1"/>
        <end position="92"/>
    </location>
</feature>
<gene>
    <name evidence="4" type="ORF">GIB67_010804</name>
</gene>
<evidence type="ECO:0000313" key="5">
    <source>
        <dbReference type="Proteomes" id="UP000541444"/>
    </source>
</evidence>
<sequence length="967" mass="106654">MYAVGRLISRGVYTVSAPFHPFGGAVDIIVVQQQDGSFKSSPWYVKFGKFQGVLKTREKIVSININGVDAGFNMYLDHKGEAFFLMEVDGEDGEECVGVASFSSGDETDDQSQSEVGRIKKSKSCDFCESEPTLVTEVEVGSRKILARTSSRRSRILGLMFGRKSIKDNSTKLREGGGGSMERISSLETAEIAANLLEMKWSTNLQVPIARPSVKEDDKLLPVNNEQYIETSTLDESVLEGTNEFIPERPRSVEEDDNSLKVNNKQDIETFTSEVSVSESKVTPETSVRISEFEVEDSGFDERGKVLTSEMSVFRMETPSSVLEKGTSMQHGKEQPYDEMVGILCATASNEGSKTLYVDLESSKVNGDTSGKSFGTLNLGHGDCLEDKVHAEVLRETSELLSKVSFEPVCVALVAKESLTDITLSQKNSYEFPDKETILDREKSSDSPHSKTDPQSSYPTSVSTEGEISPMSIEKPAQSGGGHMDDEEPTTSPMPYSQRVSFEHILGSFEEGELHGSCISSSLSNPHHLVQQEEETSNLNPCMDFVGDPQRPSIYYAQTEVSNSSFPPSESSDEDQFQFSDNDEFVPRKVQCMDSDSSEFITSENHQPVTLDEGQNLQGSSDMNRESSPSPIQLVHDCSPIVFGNFLEELRTASSPICVPRTRNEAGNEVERMVESLPIIRSHIDNLGMIDLLQPHSQSLNLSAERLKWESQRKAVSSCLKTDSDPKEPSVNEHYMLEDDTWYLEELKNLTTNKVVDISLCKHLLHEGMGAEAASQAFDAEKVDSDKFVTLGPELVKNDMLIVRIGGSYFPWDAAAPIILGMASFGRDQILELEGMISVNEVENAFEGDPARVIPSGGSWRLWPFSSKRSGILNYAEPAPDCFKTSDVENAPESTSDLTVHHKSAKKVKIGKKKVKSIVPTSEQLATLNLKEGRNVVTFTFSTAMLGEQQVVTSAVVFITLPLLFDV</sequence>
<dbReference type="InterPro" id="IPR007651">
    <property type="entry name" value="Lipin_N"/>
</dbReference>
<feature type="region of interest" description="Disordered" evidence="1">
    <location>
        <begin position="603"/>
        <end position="630"/>
    </location>
</feature>
<proteinExistence type="predicted"/>
<evidence type="ECO:0008006" key="6">
    <source>
        <dbReference type="Google" id="ProtNLM"/>
    </source>
</evidence>
<evidence type="ECO:0000256" key="1">
    <source>
        <dbReference type="SAM" id="MobiDB-lite"/>
    </source>
</evidence>
<organism evidence="4 5">
    <name type="scientific">Kingdonia uniflora</name>
    <dbReference type="NCBI Taxonomy" id="39325"/>
    <lineage>
        <taxon>Eukaryota</taxon>
        <taxon>Viridiplantae</taxon>
        <taxon>Streptophyta</taxon>
        <taxon>Embryophyta</taxon>
        <taxon>Tracheophyta</taxon>
        <taxon>Spermatophyta</taxon>
        <taxon>Magnoliopsida</taxon>
        <taxon>Ranunculales</taxon>
        <taxon>Circaeasteraceae</taxon>
        <taxon>Kingdonia</taxon>
    </lineage>
</organism>
<dbReference type="InterPro" id="IPR026058">
    <property type="entry name" value="LIPIN"/>
</dbReference>
<dbReference type="Proteomes" id="UP000541444">
    <property type="component" value="Unassembled WGS sequence"/>
</dbReference>
<evidence type="ECO:0000259" key="2">
    <source>
        <dbReference type="Pfam" id="PF04571"/>
    </source>
</evidence>
<dbReference type="Pfam" id="PF16876">
    <property type="entry name" value="Lipin_mid"/>
    <property type="match status" value="1"/>
</dbReference>
<name>A0A7J7L960_9MAGN</name>
<feature type="region of interest" description="Disordered" evidence="1">
    <location>
        <begin position="433"/>
        <end position="495"/>
    </location>
</feature>
<reference evidence="4 5" key="1">
    <citation type="journal article" date="2020" name="IScience">
        <title>Genome Sequencing of the Endangered Kingdonia uniflora (Circaeasteraceae, Ranunculales) Reveals Potential Mechanisms of Evolutionary Specialization.</title>
        <authorList>
            <person name="Sun Y."/>
            <person name="Deng T."/>
            <person name="Zhang A."/>
            <person name="Moore M.J."/>
            <person name="Landis J.B."/>
            <person name="Lin N."/>
            <person name="Zhang H."/>
            <person name="Zhang X."/>
            <person name="Huang J."/>
            <person name="Zhang X."/>
            <person name="Sun H."/>
            <person name="Wang H."/>
        </authorList>
    </citation>
    <scope>NUCLEOTIDE SEQUENCE [LARGE SCALE GENOMIC DNA]</scope>
    <source>
        <strain evidence="4">TB1705</strain>
        <tissue evidence="4">Leaf</tissue>
    </source>
</reference>
<keyword evidence="5" id="KW-1185">Reference proteome</keyword>
<dbReference type="Pfam" id="PF04571">
    <property type="entry name" value="Lipin_N"/>
    <property type="match status" value="1"/>
</dbReference>
<dbReference type="AlphaFoldDB" id="A0A7J7L960"/>
<accession>A0A7J7L960</accession>
<comment type="caution">
    <text evidence="4">The sequence shown here is derived from an EMBL/GenBank/DDBJ whole genome shotgun (WGS) entry which is preliminary data.</text>
</comment>
<protein>
    <recommendedName>
        <fullName evidence="6">Phosphatidate phosphatase</fullName>
    </recommendedName>
</protein>
<dbReference type="PANTHER" id="PTHR12181:SF12">
    <property type="entry name" value="PHOSPHATIDATE PHOSPHATASE"/>
    <property type="match status" value="1"/>
</dbReference>
<feature type="compositionally biased region" description="Basic and acidic residues" evidence="1">
    <location>
        <begin position="433"/>
        <end position="452"/>
    </location>
</feature>
<evidence type="ECO:0000313" key="4">
    <source>
        <dbReference type="EMBL" id="KAF6139078.1"/>
    </source>
</evidence>
<feature type="domain" description="Lipin middle" evidence="3">
    <location>
        <begin position="756"/>
        <end position="830"/>
    </location>
</feature>
<dbReference type="GO" id="GO:0008195">
    <property type="term" value="F:phosphatidate phosphatase activity"/>
    <property type="evidence" value="ECO:0007669"/>
    <property type="project" value="TreeGrafter"/>
</dbReference>
<dbReference type="InterPro" id="IPR031703">
    <property type="entry name" value="Lipin_mid"/>
</dbReference>
<dbReference type="EMBL" id="JACGCM010002535">
    <property type="protein sequence ID" value="KAF6139078.1"/>
    <property type="molecule type" value="Genomic_DNA"/>
</dbReference>
<evidence type="ECO:0000259" key="3">
    <source>
        <dbReference type="Pfam" id="PF16876"/>
    </source>
</evidence>
<dbReference type="OrthoDB" id="4567at2759"/>
<feature type="compositionally biased region" description="Polar residues" evidence="1">
    <location>
        <begin position="453"/>
        <end position="466"/>
    </location>
</feature>